<dbReference type="NCBIfam" id="NF002938">
    <property type="entry name" value="PRK03592.1"/>
    <property type="match status" value="1"/>
</dbReference>
<evidence type="ECO:0000313" key="2">
    <source>
        <dbReference type="EMBL" id="TKA08214.1"/>
    </source>
</evidence>
<evidence type="ECO:0000259" key="1">
    <source>
        <dbReference type="Pfam" id="PF00561"/>
    </source>
</evidence>
<name>A0A4U0SF70_9ACTN</name>
<feature type="domain" description="AB hydrolase-1" evidence="1">
    <location>
        <begin position="22"/>
        <end position="135"/>
    </location>
</feature>
<dbReference type="AlphaFoldDB" id="A0A4U0SF70"/>
<dbReference type="PANTHER" id="PTHR43798">
    <property type="entry name" value="MONOACYLGLYCEROL LIPASE"/>
    <property type="match status" value="1"/>
</dbReference>
<dbReference type="EMBL" id="SUMC01000033">
    <property type="protein sequence ID" value="TKA08214.1"/>
    <property type="molecule type" value="Genomic_DNA"/>
</dbReference>
<dbReference type="Pfam" id="PF00561">
    <property type="entry name" value="Abhydrolase_1"/>
    <property type="match status" value="1"/>
</dbReference>
<dbReference type="InterPro" id="IPR029058">
    <property type="entry name" value="AB_hydrolase_fold"/>
</dbReference>
<dbReference type="Proteomes" id="UP000305778">
    <property type="component" value="Unassembled WGS sequence"/>
</dbReference>
<keyword evidence="2" id="KW-0378">Hydrolase</keyword>
<dbReference type="GO" id="GO:0018786">
    <property type="term" value="F:haloalkane dehalogenase activity"/>
    <property type="evidence" value="ECO:0007669"/>
    <property type="project" value="UniProtKB-EC"/>
</dbReference>
<proteinExistence type="predicted"/>
<dbReference type="SUPFAM" id="SSF53474">
    <property type="entry name" value="alpha/beta-Hydrolases"/>
    <property type="match status" value="1"/>
</dbReference>
<dbReference type="InterPro" id="IPR000073">
    <property type="entry name" value="AB_hydrolase_1"/>
</dbReference>
<dbReference type="RefSeq" id="WP_136726991.1">
    <property type="nucleotide sequence ID" value="NZ_SUMC01000033.1"/>
</dbReference>
<dbReference type="PANTHER" id="PTHR43798:SF24">
    <property type="entry name" value="CIS-3-ALKYL-4-ALKYLOXETAN-2-ONE DECARBOXYLASE"/>
    <property type="match status" value="1"/>
</dbReference>
<dbReference type="EC" id="3.8.1.5" evidence="2"/>
<accession>A0A4U0SF70</accession>
<sequence>MATVEVHDSFMAYTEVGRGTVPVVFLHGNPTSSYLWRKVVPHVEGQARCLAPDLIGMGASGKPDIGYRFADHVSYLDAWFDALGLAEIVIVGHDWGGALGLDWAARHPGRVRGAALVETFLRPMRWADYPPQGAELFRSFRSPKGEEMILQNNMFIEFNLPRGVTGGLATDDHDVYRAPYPDPASRRPLLAWPREIPIDGEPADVHERVLAYGRWMADTPQVPKLVMTVEPGVGMGSPETVAWAKETFANVEVESVGAVGVPIAALPVSSDLRRRS</sequence>
<dbReference type="PRINTS" id="PR00111">
    <property type="entry name" value="ABHYDROLASE"/>
</dbReference>
<reference evidence="2 3" key="1">
    <citation type="submission" date="2019-04" db="EMBL/GenBank/DDBJ databases">
        <title>Streptomyces oryziradicis sp. nov., a novel actinomycete isolated from rhizosphere soil of rice (Oryza sativa L.).</title>
        <authorList>
            <person name="Li C."/>
        </authorList>
    </citation>
    <scope>NUCLEOTIDE SEQUENCE [LARGE SCALE GENOMIC DNA]</scope>
    <source>
        <strain evidence="2 3">NEAU-C40</strain>
    </source>
</reference>
<gene>
    <name evidence="2" type="ORF">FCI23_29520</name>
</gene>
<protein>
    <submittedName>
        <fullName evidence="2">Haloalkane dehalogenase</fullName>
        <ecNumber evidence="2">3.8.1.5</ecNumber>
    </submittedName>
</protein>
<organism evidence="2 3">
    <name type="scientific">Actinacidiphila oryziradicis</name>
    <dbReference type="NCBI Taxonomy" id="2571141"/>
    <lineage>
        <taxon>Bacteria</taxon>
        <taxon>Bacillati</taxon>
        <taxon>Actinomycetota</taxon>
        <taxon>Actinomycetes</taxon>
        <taxon>Kitasatosporales</taxon>
        <taxon>Streptomycetaceae</taxon>
        <taxon>Actinacidiphila</taxon>
    </lineage>
</organism>
<evidence type="ECO:0000313" key="3">
    <source>
        <dbReference type="Proteomes" id="UP000305778"/>
    </source>
</evidence>
<comment type="caution">
    <text evidence="2">The sequence shown here is derived from an EMBL/GenBank/DDBJ whole genome shotgun (WGS) entry which is preliminary data.</text>
</comment>
<dbReference type="OrthoDB" id="5431692at2"/>
<dbReference type="InterPro" id="IPR050266">
    <property type="entry name" value="AB_hydrolase_sf"/>
</dbReference>
<keyword evidence="3" id="KW-1185">Reference proteome</keyword>
<dbReference type="Gene3D" id="3.40.50.1820">
    <property type="entry name" value="alpha/beta hydrolase"/>
    <property type="match status" value="1"/>
</dbReference>
<dbReference type="GO" id="GO:0016020">
    <property type="term" value="C:membrane"/>
    <property type="evidence" value="ECO:0007669"/>
    <property type="project" value="TreeGrafter"/>
</dbReference>